<dbReference type="EMBL" id="MNAD01000773">
    <property type="protein sequence ID" value="OJT10553.1"/>
    <property type="molecule type" value="Genomic_DNA"/>
</dbReference>
<name>A0A1M2VSH8_TRAPU</name>
<gene>
    <name evidence="2" type="ORF">TRAPUB_12991</name>
</gene>
<reference evidence="2 3" key="1">
    <citation type="submission" date="2016-10" db="EMBL/GenBank/DDBJ databases">
        <title>Genome sequence of the basidiomycete white-rot fungus Trametes pubescens.</title>
        <authorList>
            <person name="Makela M.R."/>
            <person name="Granchi Z."/>
            <person name="Peng M."/>
            <person name="De Vries R.P."/>
            <person name="Grigoriev I."/>
            <person name="Riley R."/>
            <person name="Hilden K."/>
        </authorList>
    </citation>
    <scope>NUCLEOTIDE SEQUENCE [LARGE SCALE GENOMIC DNA]</scope>
    <source>
        <strain evidence="2 3">FBCC735</strain>
    </source>
</reference>
<dbReference type="Proteomes" id="UP000184267">
    <property type="component" value="Unassembled WGS sequence"/>
</dbReference>
<keyword evidence="3" id="KW-1185">Reference proteome</keyword>
<dbReference type="Pfam" id="PF20526">
    <property type="entry name" value="DUF6741"/>
    <property type="match status" value="1"/>
</dbReference>
<organism evidence="2 3">
    <name type="scientific">Trametes pubescens</name>
    <name type="common">White-rot fungus</name>
    <dbReference type="NCBI Taxonomy" id="154538"/>
    <lineage>
        <taxon>Eukaryota</taxon>
        <taxon>Fungi</taxon>
        <taxon>Dikarya</taxon>
        <taxon>Basidiomycota</taxon>
        <taxon>Agaricomycotina</taxon>
        <taxon>Agaricomycetes</taxon>
        <taxon>Polyporales</taxon>
        <taxon>Polyporaceae</taxon>
        <taxon>Trametes</taxon>
    </lineage>
</organism>
<dbReference type="STRING" id="154538.A0A1M2VSH8"/>
<proteinExistence type="predicted"/>
<dbReference type="OrthoDB" id="10268011at2759"/>
<feature type="domain" description="DUF6741" evidence="1">
    <location>
        <begin position="110"/>
        <end position="236"/>
    </location>
</feature>
<dbReference type="InterPro" id="IPR046629">
    <property type="entry name" value="DUF6741"/>
</dbReference>
<evidence type="ECO:0000313" key="2">
    <source>
        <dbReference type="EMBL" id="OJT10553.1"/>
    </source>
</evidence>
<dbReference type="OMA" id="VSWDRVI"/>
<comment type="caution">
    <text evidence="2">The sequence shown here is derived from an EMBL/GenBank/DDBJ whole genome shotgun (WGS) entry which is preliminary data.</text>
</comment>
<evidence type="ECO:0000313" key="3">
    <source>
        <dbReference type="Proteomes" id="UP000184267"/>
    </source>
</evidence>
<evidence type="ECO:0000259" key="1">
    <source>
        <dbReference type="Pfam" id="PF20526"/>
    </source>
</evidence>
<dbReference type="AlphaFoldDB" id="A0A1M2VSH8"/>
<accession>A0A1M2VSH8</accession>
<sequence length="238" mass="26954">MAYSAYDGYNSQPFGYPLQHSLSHGAPAFGVHPTEFGYQDPIYAGAYGEGYPQAAYPVYTPQRTISQFGRAYDDLALGDPYYADRQYGAPYMRRRHSMSRSLSRMGSRPTLDGYRRMSSTVVKFKRKGGFRSGITLGEAMSDAHLSNNYDYSPYDLNADGRGRIILKVKWTGYNSMTYELPVDTYDGRVELQTVARRIARACVHFLQTNMIPVSWDRVILYHLEELSPGTWQPVLSSS</sequence>
<protein>
    <recommendedName>
        <fullName evidence="1">DUF6741 domain-containing protein</fullName>
    </recommendedName>
</protein>